<proteinExistence type="predicted"/>
<reference evidence="9" key="1">
    <citation type="journal article" date="2014" name="Int. J. Syst. Evol. Microbiol.">
        <title>Complete genome sequence of Corynebacterium casei LMG S-19264T (=DSM 44701T), isolated from a smear-ripened cheese.</title>
        <authorList>
            <consortium name="US DOE Joint Genome Institute (JGI-PGF)"/>
            <person name="Walter F."/>
            <person name="Albersmeier A."/>
            <person name="Kalinowski J."/>
            <person name="Ruckert C."/>
        </authorList>
    </citation>
    <scope>NUCLEOTIDE SEQUENCE</scope>
    <source>
        <strain evidence="9">CGMCC 1.15760</strain>
    </source>
</reference>
<dbReference type="Pfam" id="PF04647">
    <property type="entry name" value="AgrB"/>
    <property type="match status" value="1"/>
</dbReference>
<dbReference type="AlphaFoldDB" id="A0A917LIZ0"/>
<keyword evidence="6 8" id="KW-1133">Transmembrane helix</keyword>
<keyword evidence="3" id="KW-0645">Protease</keyword>
<dbReference type="RefSeq" id="WP_188615314.1">
    <property type="nucleotide sequence ID" value="NZ_BMJT01000008.1"/>
</dbReference>
<evidence type="ECO:0000256" key="7">
    <source>
        <dbReference type="ARBA" id="ARBA00023136"/>
    </source>
</evidence>
<dbReference type="InterPro" id="IPR006741">
    <property type="entry name" value="AgrB"/>
</dbReference>
<feature type="transmembrane region" description="Helical" evidence="8">
    <location>
        <begin position="41"/>
        <end position="66"/>
    </location>
</feature>
<gene>
    <name evidence="9" type="primary">agrB</name>
    <name evidence="9" type="ORF">GCM10007425_24120</name>
</gene>
<keyword evidence="5" id="KW-0378">Hydrolase</keyword>
<keyword evidence="7 8" id="KW-0472">Membrane</keyword>
<protein>
    <submittedName>
        <fullName evidence="9">Accessory gene regulator protein B</fullName>
    </submittedName>
</protein>
<evidence type="ECO:0000256" key="2">
    <source>
        <dbReference type="ARBA" id="ARBA00022654"/>
    </source>
</evidence>
<evidence type="ECO:0000256" key="5">
    <source>
        <dbReference type="ARBA" id="ARBA00022801"/>
    </source>
</evidence>
<feature type="transmembrane region" description="Helical" evidence="8">
    <location>
        <begin position="136"/>
        <end position="154"/>
    </location>
</feature>
<dbReference type="GO" id="GO:0009372">
    <property type="term" value="P:quorum sensing"/>
    <property type="evidence" value="ECO:0007669"/>
    <property type="project" value="UniProtKB-KW"/>
</dbReference>
<dbReference type="GO" id="GO:0008233">
    <property type="term" value="F:peptidase activity"/>
    <property type="evidence" value="ECO:0007669"/>
    <property type="project" value="UniProtKB-KW"/>
</dbReference>
<evidence type="ECO:0000256" key="6">
    <source>
        <dbReference type="ARBA" id="ARBA00022989"/>
    </source>
</evidence>
<feature type="transmembrane region" description="Helical" evidence="8">
    <location>
        <begin position="78"/>
        <end position="98"/>
    </location>
</feature>
<feature type="transmembrane region" description="Helical" evidence="8">
    <location>
        <begin position="160"/>
        <end position="180"/>
    </location>
</feature>
<evidence type="ECO:0000256" key="4">
    <source>
        <dbReference type="ARBA" id="ARBA00022692"/>
    </source>
</evidence>
<feature type="transmembrane region" description="Helical" evidence="8">
    <location>
        <begin position="104"/>
        <end position="124"/>
    </location>
</feature>
<keyword evidence="10" id="KW-1185">Reference proteome</keyword>
<keyword evidence="1" id="KW-1003">Cell membrane</keyword>
<evidence type="ECO:0000256" key="1">
    <source>
        <dbReference type="ARBA" id="ARBA00022475"/>
    </source>
</evidence>
<evidence type="ECO:0000256" key="8">
    <source>
        <dbReference type="SAM" id="Phobius"/>
    </source>
</evidence>
<dbReference type="SMART" id="SM00793">
    <property type="entry name" value="AgrB"/>
    <property type="match status" value="1"/>
</dbReference>
<accession>A0A917LIZ0</accession>
<comment type="caution">
    <text evidence="9">The sequence shown here is derived from an EMBL/GenBank/DDBJ whole genome shotgun (WGS) entry which is preliminary data.</text>
</comment>
<dbReference type="GO" id="GO:0016020">
    <property type="term" value="C:membrane"/>
    <property type="evidence" value="ECO:0007669"/>
    <property type="project" value="InterPro"/>
</dbReference>
<dbReference type="Proteomes" id="UP000616608">
    <property type="component" value="Unassembled WGS sequence"/>
</dbReference>
<keyword evidence="4 8" id="KW-0812">Transmembrane</keyword>
<dbReference type="GO" id="GO:0006508">
    <property type="term" value="P:proteolysis"/>
    <property type="evidence" value="ECO:0007669"/>
    <property type="project" value="UniProtKB-KW"/>
</dbReference>
<reference evidence="9" key="2">
    <citation type="submission" date="2020-09" db="EMBL/GenBank/DDBJ databases">
        <authorList>
            <person name="Sun Q."/>
            <person name="Zhou Y."/>
        </authorList>
    </citation>
    <scope>NUCLEOTIDE SEQUENCE</scope>
    <source>
        <strain evidence="9">CGMCC 1.15760</strain>
    </source>
</reference>
<name>A0A917LIZ0_9BACI</name>
<sequence length="188" mass="21115">MLSMIKERTIQTLITEQMSDKDQAKLQYGVALFYDTLTKGIVVYGLAILLGIGIETLIAHCSFYLFRQVTYGWHYPSSLGCTLVSVTIFVLIPFSLPLTQLNEYILIPLGLVAVSIIGVLGPVDTKQYRLTSEHKAKLHQSALVRIVIIILVYVVTPPQYHSYVLLGVSFQAFTLVFQLLKNRRCDSC</sequence>
<evidence type="ECO:0000313" key="9">
    <source>
        <dbReference type="EMBL" id="GGG28697.1"/>
    </source>
</evidence>
<evidence type="ECO:0000256" key="3">
    <source>
        <dbReference type="ARBA" id="ARBA00022670"/>
    </source>
</evidence>
<organism evidence="9 10">
    <name type="scientific">Lysinibacillus alkalisoli</name>
    <dbReference type="NCBI Taxonomy" id="1911548"/>
    <lineage>
        <taxon>Bacteria</taxon>
        <taxon>Bacillati</taxon>
        <taxon>Bacillota</taxon>
        <taxon>Bacilli</taxon>
        <taxon>Bacillales</taxon>
        <taxon>Bacillaceae</taxon>
        <taxon>Lysinibacillus</taxon>
    </lineage>
</organism>
<evidence type="ECO:0000313" key="10">
    <source>
        <dbReference type="Proteomes" id="UP000616608"/>
    </source>
</evidence>
<dbReference type="EMBL" id="BMJT01000008">
    <property type="protein sequence ID" value="GGG28697.1"/>
    <property type="molecule type" value="Genomic_DNA"/>
</dbReference>
<keyword evidence="2" id="KW-0673">Quorum sensing</keyword>